<reference evidence="2" key="1">
    <citation type="journal article" date="2005" name="BMC Biol.">
        <title>The sequence of rice chromosomes 11 and 12, rich in disease resistance genes and recent gene duplications.</title>
        <authorList>
            <consortium name="The rice chromosomes 11 and 12 sequencing consortia"/>
        </authorList>
    </citation>
    <scope>NUCLEOTIDE SEQUENCE [LARGE SCALE GENOMIC DNA]</scope>
</reference>
<dbReference type="EMBL" id="DP000011">
    <property type="protein sequence ID" value="ABA96159.1"/>
    <property type="molecule type" value="Genomic_DNA"/>
</dbReference>
<gene>
    <name evidence="2" type="ordered locus">LOC_Os12g11450</name>
</gene>
<reference evidence="2" key="2">
    <citation type="submission" date="2005-04" db="EMBL/GenBank/DDBJ databases">
        <authorList>
            <person name="Buell C.R."/>
            <person name="Wing R.A."/>
            <person name="McCombie W.A."/>
            <person name="Ouyang S."/>
        </authorList>
    </citation>
    <scope>NUCLEOTIDE SEQUENCE</scope>
</reference>
<reference evidence="2" key="3">
    <citation type="submission" date="2006-01" db="EMBL/GenBank/DDBJ databases">
        <authorList>
            <person name="Buell R."/>
        </authorList>
    </citation>
    <scope>NUCLEOTIDE SEQUENCE</scope>
</reference>
<name>Q2QVW1_ORYSJ</name>
<sequence>MASMSASACASRLGLTCVAASAVEAVASCDEAAWGTSSWLVERISALIWSALAAVAAFAASTVFGTSPDEVARAEGGGCGAGAEADGAPPVSTMAPKARLPLRRPSPLLLHSPFALQPSPSRPSSVPFTLSGFARRSPTSAPAIVEMTTAYVEGRGYSTVVGKQ</sequence>
<dbReference type="AlphaFoldDB" id="Q2QVW1"/>
<feature type="region of interest" description="Disordered" evidence="1">
    <location>
        <begin position="75"/>
        <end position="95"/>
    </location>
</feature>
<evidence type="ECO:0000313" key="2">
    <source>
        <dbReference type="EMBL" id="ABA96159.1"/>
    </source>
</evidence>
<organism evidence="2">
    <name type="scientific">Oryza sativa subsp. japonica</name>
    <name type="common">Rice</name>
    <dbReference type="NCBI Taxonomy" id="39947"/>
    <lineage>
        <taxon>Eukaryota</taxon>
        <taxon>Viridiplantae</taxon>
        <taxon>Streptophyta</taxon>
        <taxon>Embryophyta</taxon>
        <taxon>Tracheophyta</taxon>
        <taxon>Spermatophyta</taxon>
        <taxon>Magnoliopsida</taxon>
        <taxon>Liliopsida</taxon>
        <taxon>Poales</taxon>
        <taxon>Poaceae</taxon>
        <taxon>BOP clade</taxon>
        <taxon>Oryzoideae</taxon>
        <taxon>Oryzeae</taxon>
        <taxon>Oryzinae</taxon>
        <taxon>Oryza</taxon>
        <taxon>Oryza sativa</taxon>
    </lineage>
</organism>
<protein>
    <submittedName>
        <fullName evidence="2">Uncharacterized protein</fullName>
    </submittedName>
</protein>
<evidence type="ECO:0000256" key="1">
    <source>
        <dbReference type="SAM" id="MobiDB-lite"/>
    </source>
</evidence>
<accession>Q2QVW1</accession>
<proteinExistence type="predicted"/>